<reference evidence="4 5" key="1">
    <citation type="submission" date="2024-01" db="EMBL/GenBank/DDBJ databases">
        <title>The genomes of 5 underutilized Papilionoideae crops provide insights into root nodulation and disease resistanc.</title>
        <authorList>
            <person name="Jiang F."/>
        </authorList>
    </citation>
    <scope>NUCLEOTIDE SEQUENCE [LARGE SCALE GENOMIC DNA]</scope>
    <source>
        <strain evidence="4">LVBAO_FW01</strain>
        <tissue evidence="4">Leaves</tissue>
    </source>
</reference>
<evidence type="ECO:0000313" key="5">
    <source>
        <dbReference type="Proteomes" id="UP001367508"/>
    </source>
</evidence>
<dbReference type="Proteomes" id="UP001367508">
    <property type="component" value="Unassembled WGS sequence"/>
</dbReference>
<feature type="signal peptide" evidence="3">
    <location>
        <begin position="1"/>
        <end position="19"/>
    </location>
</feature>
<organism evidence="4 5">
    <name type="scientific">Canavalia gladiata</name>
    <name type="common">Sword bean</name>
    <name type="synonym">Dolichos gladiatus</name>
    <dbReference type="NCBI Taxonomy" id="3824"/>
    <lineage>
        <taxon>Eukaryota</taxon>
        <taxon>Viridiplantae</taxon>
        <taxon>Streptophyta</taxon>
        <taxon>Embryophyta</taxon>
        <taxon>Tracheophyta</taxon>
        <taxon>Spermatophyta</taxon>
        <taxon>Magnoliopsida</taxon>
        <taxon>eudicotyledons</taxon>
        <taxon>Gunneridae</taxon>
        <taxon>Pentapetalae</taxon>
        <taxon>rosids</taxon>
        <taxon>fabids</taxon>
        <taxon>Fabales</taxon>
        <taxon>Fabaceae</taxon>
        <taxon>Papilionoideae</taxon>
        <taxon>50 kb inversion clade</taxon>
        <taxon>NPAAA clade</taxon>
        <taxon>indigoferoid/millettioid clade</taxon>
        <taxon>Phaseoleae</taxon>
        <taxon>Canavalia</taxon>
    </lineage>
</organism>
<feature type="compositionally biased region" description="Basic and acidic residues" evidence="1">
    <location>
        <begin position="148"/>
        <end position="160"/>
    </location>
</feature>
<gene>
    <name evidence="4" type="ORF">VNO77_43627</name>
</gene>
<keyword evidence="2" id="KW-0472">Membrane</keyword>
<keyword evidence="3" id="KW-0732">Signal</keyword>
<evidence type="ECO:0000313" key="4">
    <source>
        <dbReference type="EMBL" id="KAK7305717.1"/>
    </source>
</evidence>
<feature type="transmembrane region" description="Helical" evidence="2">
    <location>
        <begin position="38"/>
        <end position="58"/>
    </location>
</feature>
<evidence type="ECO:0000256" key="2">
    <source>
        <dbReference type="SAM" id="Phobius"/>
    </source>
</evidence>
<comment type="caution">
    <text evidence="4">The sequence shown here is derived from an EMBL/GenBank/DDBJ whole genome shotgun (WGS) entry which is preliminary data.</text>
</comment>
<proteinExistence type="predicted"/>
<dbReference type="EMBL" id="JAYMYQ010000011">
    <property type="protein sequence ID" value="KAK7305717.1"/>
    <property type="molecule type" value="Genomic_DNA"/>
</dbReference>
<evidence type="ECO:0000256" key="3">
    <source>
        <dbReference type="SAM" id="SignalP"/>
    </source>
</evidence>
<keyword evidence="2" id="KW-0812">Transmembrane</keyword>
<sequence length="160" mass="17516">MHHRLLLLLLLFPGGVVDGKSYTSPATFAQQKAAEQDIAMFVNLMFFSILSSILWIIYACPCEGFRASLPIGLLRTYDVAHTISLEVAGLVAANNMKEKNGTSCAFHSAFLVSKSQLLKHIRSLEVAVTQLPNLNLLPRLEQSSGDRSGIKSGKEQEKGQ</sequence>
<accession>A0AAN9PQ28</accession>
<keyword evidence="5" id="KW-1185">Reference proteome</keyword>
<feature type="region of interest" description="Disordered" evidence="1">
    <location>
        <begin position="140"/>
        <end position="160"/>
    </location>
</feature>
<dbReference type="AlphaFoldDB" id="A0AAN9PQ28"/>
<feature type="chain" id="PRO_5042973751" evidence="3">
    <location>
        <begin position="20"/>
        <end position="160"/>
    </location>
</feature>
<protein>
    <submittedName>
        <fullName evidence="4">Uncharacterized protein</fullName>
    </submittedName>
</protein>
<name>A0AAN9PQ28_CANGL</name>
<keyword evidence="2" id="KW-1133">Transmembrane helix</keyword>
<evidence type="ECO:0000256" key="1">
    <source>
        <dbReference type="SAM" id="MobiDB-lite"/>
    </source>
</evidence>